<dbReference type="EMBL" id="CP011393">
    <property type="protein sequence ID" value="ANE41337.1"/>
    <property type="molecule type" value="Genomic_DNA"/>
</dbReference>
<dbReference type="GO" id="GO:0006400">
    <property type="term" value="P:tRNA modification"/>
    <property type="evidence" value="ECO:0007669"/>
    <property type="project" value="UniProtKB-UniRule"/>
</dbReference>
<reference evidence="10 13" key="1">
    <citation type="submission" date="2014-08" db="EMBL/GenBank/DDBJ databases">
        <title>Fervidobacterium pennivorans DYC genome.</title>
        <authorList>
            <person name="Wushke S."/>
        </authorList>
    </citation>
    <scope>NUCLEOTIDE SEQUENCE [LARGE SCALE GENOMIC DNA]</scope>
    <source>
        <strain evidence="10 13">DYC</strain>
    </source>
</reference>
<keyword evidence="2 8" id="KW-0963">Cytoplasm</keyword>
<evidence type="ECO:0000259" key="9">
    <source>
        <dbReference type="SMART" id="SM00977"/>
    </source>
</evidence>
<comment type="subcellular location">
    <subcellularLocation>
        <location evidence="1 8">Cytoplasm</location>
    </subcellularLocation>
</comment>
<dbReference type="HAMAP" id="MF_01161">
    <property type="entry name" value="tRNA_Ile_lys_synt"/>
    <property type="match status" value="1"/>
</dbReference>
<dbReference type="Pfam" id="PF11734">
    <property type="entry name" value="TilS_C"/>
    <property type="match status" value="1"/>
</dbReference>
<reference evidence="11" key="2">
    <citation type="journal article" date="2020" name="mSystems">
        <title>Genome- and Community-Level Interaction Insights into Carbon Utilization and Element Cycling Functions of Hydrothermarchaeota in Hydrothermal Sediment.</title>
        <authorList>
            <person name="Zhou Z."/>
            <person name="Liu Y."/>
            <person name="Xu W."/>
            <person name="Pan J."/>
            <person name="Luo Z.H."/>
            <person name="Li M."/>
        </authorList>
    </citation>
    <scope>NUCLEOTIDE SEQUENCE [LARGE SCALE GENOMIC DNA]</scope>
    <source>
        <strain evidence="12">SpSt-604</strain>
        <strain evidence="11">SpSt-640</strain>
    </source>
</reference>
<keyword evidence="3 8" id="KW-0436">Ligase</keyword>
<accession>A0A172T2X6</accession>
<evidence type="ECO:0000256" key="2">
    <source>
        <dbReference type="ARBA" id="ARBA00022490"/>
    </source>
</evidence>
<evidence type="ECO:0000256" key="8">
    <source>
        <dbReference type="HAMAP-Rule" id="MF_01161"/>
    </source>
</evidence>
<dbReference type="PANTHER" id="PTHR43033">
    <property type="entry name" value="TRNA(ILE)-LYSIDINE SYNTHASE-RELATED"/>
    <property type="match status" value="1"/>
</dbReference>
<dbReference type="GO" id="GO:0005524">
    <property type="term" value="F:ATP binding"/>
    <property type="evidence" value="ECO:0007669"/>
    <property type="project" value="UniProtKB-UniRule"/>
</dbReference>
<dbReference type="Pfam" id="PF01171">
    <property type="entry name" value="ATP_bind_3"/>
    <property type="match status" value="1"/>
</dbReference>
<comment type="domain">
    <text evidence="8">The N-terminal region contains the highly conserved SGGXDS motif, predicted to be a P-loop motif involved in ATP binding.</text>
</comment>
<dbReference type="NCBIfam" id="TIGR02432">
    <property type="entry name" value="lysidine_TilS_N"/>
    <property type="match status" value="1"/>
</dbReference>
<proteinExistence type="inferred from homology"/>
<dbReference type="GO" id="GO:0005737">
    <property type="term" value="C:cytoplasm"/>
    <property type="evidence" value="ECO:0007669"/>
    <property type="project" value="UniProtKB-SubCell"/>
</dbReference>
<dbReference type="InterPro" id="IPR012796">
    <property type="entry name" value="Lysidine-tRNA-synth_C"/>
</dbReference>
<dbReference type="PATRIC" id="fig|93466.3.peg.978"/>
<keyword evidence="4 8" id="KW-0819">tRNA processing</keyword>
<dbReference type="AlphaFoldDB" id="A0A172T2X6"/>
<evidence type="ECO:0000256" key="6">
    <source>
        <dbReference type="ARBA" id="ARBA00022840"/>
    </source>
</evidence>
<comment type="similarity">
    <text evidence="8">Belongs to the tRNA(Ile)-lysidine synthase family.</text>
</comment>
<evidence type="ECO:0000256" key="1">
    <source>
        <dbReference type="ARBA" id="ARBA00004496"/>
    </source>
</evidence>
<dbReference type="InterPro" id="IPR012094">
    <property type="entry name" value="tRNA_Ile_lys_synt"/>
</dbReference>
<gene>
    <name evidence="8 11" type="primary">tilS</name>
    <name evidence="12" type="ORF">ENT72_02405</name>
    <name evidence="11" type="ORF">ENU12_06820</name>
    <name evidence="10" type="ORF">JM64_04585</name>
</gene>
<keyword evidence="6 8" id="KW-0067">ATP-binding</keyword>
<comment type="function">
    <text evidence="8">Ligates lysine onto the cytidine present at position 34 of the AUA codon-specific tRNA(Ile) that contains the anticodon CAU, in an ATP-dependent manner. Cytidine is converted to lysidine, thus changing the amino acid specificity of the tRNA from methionine to isoleucine.</text>
</comment>
<sequence length="451" mass="52955">MAYLTDFSSHNFEKLDLYEKFKRIIDEYASEVNSFLLAVSGGIDSITMLDLFFRLKKERQNLQIGVATFNHKLRSEADEEVEFVKAKSELMGFKFFTDSADVRSFSQENKMSIEEAARVLRYRFLEQVMKEHHYELTVTAHNANDLLETMIMRFTKGTGPFGLAGLKIISNNYFRPLLFFTRQEIELYAKNRNLDYVVDMSNYDEHYQRNYIRHSIVPLLKKINPKLESAAISLALSIWELDEYVEHVIERTEKYILENRLIFKLHNNPFLQIEQLRRFSLQFFGKPLDREKIERFSRNVNKSKSFKVSFWGELGAEVSHGWVMLGNIKSFEPFKFVIELSDNSEDYTRKLMKGIEINGYFINLVIRGIIKSDVPKICLVVRNWNEGDKTYEGKKLKEVFNEKKVPTFVRRLIPIVVLNERVIYVPGYYKSKILDEMGLEIVSKGGINFES</sequence>
<evidence type="ECO:0000313" key="10">
    <source>
        <dbReference type="EMBL" id="ANE41337.1"/>
    </source>
</evidence>
<dbReference type="NCBIfam" id="TIGR02433">
    <property type="entry name" value="lysidine_TilS_C"/>
    <property type="match status" value="1"/>
</dbReference>
<evidence type="ECO:0000313" key="13">
    <source>
        <dbReference type="Proteomes" id="UP000077096"/>
    </source>
</evidence>
<keyword evidence="5 8" id="KW-0547">Nucleotide-binding</keyword>
<dbReference type="PANTHER" id="PTHR43033:SF1">
    <property type="entry name" value="TRNA(ILE)-LYSIDINE SYNTHASE-RELATED"/>
    <property type="match status" value="1"/>
</dbReference>
<feature type="domain" description="Lysidine-tRNA(Ile) synthetase C-terminal" evidence="9">
    <location>
        <begin position="379"/>
        <end position="436"/>
    </location>
</feature>
<dbReference type="EC" id="6.3.4.19" evidence="8"/>
<evidence type="ECO:0000313" key="12">
    <source>
        <dbReference type="EMBL" id="HGU41762.1"/>
    </source>
</evidence>
<feature type="binding site" evidence="8">
    <location>
        <begin position="40"/>
        <end position="45"/>
    </location>
    <ligand>
        <name>ATP</name>
        <dbReference type="ChEBI" id="CHEBI:30616"/>
    </ligand>
</feature>
<dbReference type="SUPFAM" id="SSF52402">
    <property type="entry name" value="Adenine nucleotide alpha hydrolases-like"/>
    <property type="match status" value="1"/>
</dbReference>
<dbReference type="CDD" id="cd01992">
    <property type="entry name" value="TilS_N"/>
    <property type="match status" value="1"/>
</dbReference>
<dbReference type="SUPFAM" id="SSF56037">
    <property type="entry name" value="PheT/TilS domain"/>
    <property type="match status" value="1"/>
</dbReference>
<evidence type="ECO:0000256" key="5">
    <source>
        <dbReference type="ARBA" id="ARBA00022741"/>
    </source>
</evidence>
<dbReference type="EMBL" id="DTBH01000146">
    <property type="protein sequence ID" value="HGQ77598.1"/>
    <property type="molecule type" value="Genomic_DNA"/>
</dbReference>
<dbReference type="KEGG" id="fng:JM64_04585"/>
<dbReference type="EMBL" id="DSZT01000072">
    <property type="protein sequence ID" value="HGU41762.1"/>
    <property type="molecule type" value="Genomic_DNA"/>
</dbReference>
<evidence type="ECO:0000256" key="3">
    <source>
        <dbReference type="ARBA" id="ARBA00022598"/>
    </source>
</evidence>
<dbReference type="Gene3D" id="3.40.50.620">
    <property type="entry name" value="HUPs"/>
    <property type="match status" value="1"/>
</dbReference>
<evidence type="ECO:0000256" key="7">
    <source>
        <dbReference type="ARBA" id="ARBA00048539"/>
    </source>
</evidence>
<dbReference type="GO" id="GO:0032267">
    <property type="term" value="F:tRNA(Ile)-lysidine synthase activity"/>
    <property type="evidence" value="ECO:0007669"/>
    <property type="project" value="UniProtKB-EC"/>
</dbReference>
<dbReference type="Proteomes" id="UP000077096">
    <property type="component" value="Chromosome"/>
</dbReference>
<dbReference type="InterPro" id="IPR012795">
    <property type="entry name" value="tRNA_Ile_lys_synt_N"/>
</dbReference>
<protein>
    <recommendedName>
        <fullName evidence="8">tRNA(Ile)-lysidine synthase</fullName>
        <ecNumber evidence="8">6.3.4.19</ecNumber>
    </recommendedName>
    <alternativeName>
        <fullName evidence="8">tRNA(Ile)-2-lysyl-cytidine synthase</fullName>
    </alternativeName>
    <alternativeName>
        <fullName evidence="8">tRNA(Ile)-lysidine synthetase</fullName>
    </alternativeName>
</protein>
<evidence type="ECO:0000313" key="11">
    <source>
        <dbReference type="EMBL" id="HGQ77598.1"/>
    </source>
</evidence>
<organism evidence="10 13">
    <name type="scientific">Fervidobacterium pennivorans</name>
    <dbReference type="NCBI Taxonomy" id="93466"/>
    <lineage>
        <taxon>Bacteria</taxon>
        <taxon>Thermotogati</taxon>
        <taxon>Thermotogota</taxon>
        <taxon>Thermotogae</taxon>
        <taxon>Thermotogales</taxon>
        <taxon>Fervidobacteriaceae</taxon>
        <taxon>Fervidobacterium</taxon>
    </lineage>
</organism>
<comment type="catalytic activity">
    <reaction evidence="7 8">
        <text>cytidine(34) in tRNA(Ile2) + L-lysine + ATP = lysidine(34) in tRNA(Ile2) + AMP + diphosphate + H(+)</text>
        <dbReference type="Rhea" id="RHEA:43744"/>
        <dbReference type="Rhea" id="RHEA-COMP:10625"/>
        <dbReference type="Rhea" id="RHEA-COMP:10670"/>
        <dbReference type="ChEBI" id="CHEBI:15378"/>
        <dbReference type="ChEBI" id="CHEBI:30616"/>
        <dbReference type="ChEBI" id="CHEBI:32551"/>
        <dbReference type="ChEBI" id="CHEBI:33019"/>
        <dbReference type="ChEBI" id="CHEBI:82748"/>
        <dbReference type="ChEBI" id="CHEBI:83665"/>
        <dbReference type="ChEBI" id="CHEBI:456215"/>
        <dbReference type="EC" id="6.3.4.19"/>
    </reaction>
</comment>
<dbReference type="InterPro" id="IPR014729">
    <property type="entry name" value="Rossmann-like_a/b/a_fold"/>
</dbReference>
<evidence type="ECO:0000256" key="4">
    <source>
        <dbReference type="ARBA" id="ARBA00022694"/>
    </source>
</evidence>
<dbReference type="SMART" id="SM00977">
    <property type="entry name" value="TilS_C"/>
    <property type="match status" value="1"/>
</dbReference>
<dbReference type="OrthoDB" id="9807403at2"/>
<dbReference type="InterPro" id="IPR011063">
    <property type="entry name" value="TilS/TtcA_N"/>
</dbReference>
<name>A0A172T2X6_FERPE</name>